<feature type="coiled-coil region" evidence="1">
    <location>
        <begin position="1036"/>
        <end position="1098"/>
    </location>
</feature>
<name>A0A218MKN2_9VIRU</name>
<keyword evidence="1" id="KW-0175">Coiled coil</keyword>
<evidence type="ECO:0000256" key="1">
    <source>
        <dbReference type="SAM" id="Coils"/>
    </source>
</evidence>
<protein>
    <recommendedName>
        <fullName evidence="3">Tail tape measure protein</fullName>
    </recommendedName>
</protein>
<sequence length="1479" mass="161472">MASRQSNRLEMLINITSKGGPELSKLGSAAKKLGAIFDHLDKAMEKAELTTREGRGEYKRFAGNIKGLMAETNKYSQAKQKLNKELRKDPSKQNAATIDKLRSATAKAMSAAKSYGKSVNEMVPGLVKLNFAKKKVLKNTKLLAQAEGQAAAKAKNFIGVTKQKDRATDRSSRAVKKNTIDVKKNTIEVKKNEFAVNNLRQRLDTTGGGAFARMRRAAGALRNQILLLTFATAALRTAFNASFSAANELEASIKGLGAVAINTGASFEGAKQAALDLNKQGLLSIQDAAAGLKNLLSSGFGLPEAIKLMNTLTDAASFNRQGTLALGQAVVGATQGIKNQNSIMVDNAGITKNLSIMYKEYATSIGTSAGKLDEAQKRQAIFNGILKEGAVFAGNADAVINTMAGSLTVLGVNSQLAAAEMGKLVQPLASGFVKAFAESSKSIETFAQGIQDSDERMANMLEIGYKIEDFFSSVALVAGNAGKAISGLVLALTNFSIGGANAVVSVLKYIAMMKAFNAITGRVGMTQAIANEQLIAGNAASKINTKQVVFQNAAYQNLNGTLTMARIQFATLNTNMKAVSLSLTGMKNLVHNVAAAFVNMGTAITTTTGKNSAAIGFLSLAFNGLRTALFGLIKLVTRFGVAIFVFNQLSNIIGKFTGWNEALEQTEKNANRNETALGALKQQIAGLDSQMNRTMVTARKFTDQMANQSAYSIQSNIVQKEQQKLVALRSQFNKDMSLKEQAALQVQIDKQIEGLEKEQALLTEYQKKIEALNAEHEARIAGGIVRLNAQKTILQKRQGVEDVLTAFQTHLDVLDQQADFHKTKLAAVDQNNFEILQAEKDYAQASLFAEQEVNFQRAELLKQGFNKMESIRTQYDKKMIESDLDELGRIKKKYENLRRVEVAGINAIADSMVGSETAANTALGANYADATRAMGGVDVGQSVPGGGYGTGQLKEFIALQGKLKETLANTNLTEAQRNAILTDYNKKLDTQKANFQLVIDTYKQAGDGKEQIAYFNELNKQIDTQKEGIGRLGTQYSAYTDELDKSKTRVDEINRQREETINKAKEQLNNEELMMLGAAMYREDLRQLGNTYKELTNQVMLYGDANTGMLSQLDRNLMFQKDLNNVTDKYRHSVQGAKSMLLEFLNPMQTSDDLIRKQAEATEKLALKQTEAQAKARDNVKLATLQAKLEQDQYDLMKANPELFAKEIGLQKLRLDAANEKVKATEKEIEVLEKLNDIEADALRNQQAEERLRERIANFQKYAEFFSGFIGKMQDLESNRLMANMKYQKSLNKEVMNGVLNQKQADALALENMKVTRAEKAKQEKLALAGLIRDVGRQIMVYAAKKAAERGQIGQALGLLAAGVAANALINSYANKITREAEGDYLDAQNRFERREAEIRGEGDNQAGSANQQRFGGSIKAENLSVEINPTVVIQGEQVFIGQGSVNEFGAELQSLLLTSVNDAIENREIDLSNVSDRG</sequence>
<feature type="coiled-coil region" evidence="1">
    <location>
        <begin position="1208"/>
        <end position="1235"/>
    </location>
</feature>
<organism evidence="2">
    <name type="scientific">uncultured virus</name>
    <dbReference type="NCBI Taxonomy" id="340016"/>
    <lineage>
        <taxon>Viruses</taxon>
        <taxon>environmental samples</taxon>
    </lineage>
</organism>
<accession>A0A218MKN2</accession>
<proteinExistence type="predicted"/>
<dbReference type="EMBL" id="KY052800">
    <property type="protein sequence ID" value="ASE99848.1"/>
    <property type="molecule type" value="Genomic_DNA"/>
</dbReference>
<reference evidence="2" key="2">
    <citation type="journal article" date="2017" name="Nat. Commun.">
        <title>Single-virus genomics reveals hidden cosmopolitan and abundant viruses.</title>
        <authorList>
            <person name="Martinez-Hernandez F."/>
            <person name="Fornas O."/>
            <person name="Lluesma Gomez M."/>
            <person name="Bolduc B."/>
            <person name="de la Cruz Pena M.J."/>
            <person name="Martinez J.M."/>
            <person name="Anton J."/>
            <person name="Gasol J.M."/>
            <person name="Rosselli R."/>
            <person name="Rodriguez-Valera F."/>
            <person name="Sullivan M.B."/>
            <person name="Acinas S.G."/>
            <person name="Martinez-Garcia M."/>
        </authorList>
    </citation>
    <scope>NUCLEOTIDE SEQUENCE</scope>
</reference>
<reference evidence="2" key="1">
    <citation type="submission" date="2016-10" db="EMBL/GenBank/DDBJ databases">
        <authorList>
            <person name="Varghese N."/>
        </authorList>
    </citation>
    <scope>NUCLEOTIDE SEQUENCE</scope>
</reference>
<evidence type="ECO:0008006" key="3">
    <source>
        <dbReference type="Google" id="ProtNLM"/>
    </source>
</evidence>
<evidence type="ECO:0000313" key="2">
    <source>
        <dbReference type="EMBL" id="ASE99848.1"/>
    </source>
</evidence>